<dbReference type="AlphaFoldDB" id="A0A6U3W0S0"/>
<evidence type="ECO:0000256" key="3">
    <source>
        <dbReference type="ARBA" id="ARBA00023274"/>
    </source>
</evidence>
<dbReference type="GO" id="GO:0006412">
    <property type="term" value="P:translation"/>
    <property type="evidence" value="ECO:0007669"/>
    <property type="project" value="InterPro"/>
</dbReference>
<name>A0A6U3W0S0_9STRA</name>
<dbReference type="Gene3D" id="3.10.290.70">
    <property type="match status" value="1"/>
</dbReference>
<dbReference type="InterPro" id="IPR018283">
    <property type="entry name" value="Ribosomal_eS8_CS"/>
</dbReference>
<organism evidence="7">
    <name type="scientific">Skeletonema marinoi</name>
    <dbReference type="NCBI Taxonomy" id="267567"/>
    <lineage>
        <taxon>Eukaryota</taxon>
        <taxon>Sar</taxon>
        <taxon>Stramenopiles</taxon>
        <taxon>Ochrophyta</taxon>
        <taxon>Bacillariophyta</taxon>
        <taxon>Coscinodiscophyceae</taxon>
        <taxon>Thalassiosirophycidae</taxon>
        <taxon>Thalassiosirales</taxon>
        <taxon>Skeletonemataceae</taxon>
        <taxon>Skeletonema</taxon>
        <taxon>Skeletonema marinoi-dohrnii complex</taxon>
    </lineage>
</organism>
<reference evidence="7" key="1">
    <citation type="submission" date="2021-01" db="EMBL/GenBank/DDBJ databases">
        <authorList>
            <person name="Corre E."/>
            <person name="Pelletier E."/>
            <person name="Niang G."/>
            <person name="Scheremetjew M."/>
            <person name="Finn R."/>
            <person name="Kale V."/>
            <person name="Holt S."/>
            <person name="Cochrane G."/>
            <person name="Meng A."/>
            <person name="Brown T."/>
            <person name="Cohen L."/>
        </authorList>
    </citation>
    <scope>NUCLEOTIDE SEQUENCE</scope>
    <source>
        <strain evidence="7">FE60</strain>
    </source>
</reference>
<dbReference type="InterPro" id="IPR001047">
    <property type="entry name" value="Ribosomal_eS8"/>
</dbReference>
<dbReference type="Pfam" id="PF01201">
    <property type="entry name" value="Ribosomal_S8e"/>
    <property type="match status" value="1"/>
</dbReference>
<evidence type="ECO:0000256" key="5">
    <source>
        <dbReference type="SAM" id="MobiDB-lite"/>
    </source>
</evidence>
<evidence type="ECO:0000313" key="9">
    <source>
        <dbReference type="Proteomes" id="UP001224775"/>
    </source>
</evidence>
<reference evidence="8" key="2">
    <citation type="submission" date="2023-06" db="EMBL/GenBank/DDBJ databases">
        <title>Survivors Of The Sea: Transcriptome response of Skeletonema marinoi to long-term dormancy.</title>
        <authorList>
            <person name="Pinder M.I.M."/>
            <person name="Kourtchenko O."/>
            <person name="Robertson E.K."/>
            <person name="Larsson T."/>
            <person name="Maumus F."/>
            <person name="Osuna-Cruz C.M."/>
            <person name="Vancaester E."/>
            <person name="Stenow R."/>
            <person name="Vandepoele K."/>
            <person name="Ploug H."/>
            <person name="Bruchert V."/>
            <person name="Godhe A."/>
            <person name="Topel M."/>
        </authorList>
    </citation>
    <scope>NUCLEOTIDE SEQUENCE</scope>
    <source>
        <strain evidence="8">R05AC</strain>
    </source>
</reference>
<gene>
    <name evidence="8" type="ORF">QTG54_002441</name>
    <name evidence="6" type="ORF">SMAR1040_LOCUS319</name>
    <name evidence="7" type="ORF">SMAR1040_LOCUS320</name>
</gene>
<dbReference type="CDD" id="cd11380">
    <property type="entry name" value="Ribosomal_S8e_like"/>
    <property type="match status" value="1"/>
</dbReference>
<evidence type="ECO:0000313" key="6">
    <source>
        <dbReference type="EMBL" id="CAD8926372.1"/>
    </source>
</evidence>
<proteinExistence type="inferred from homology"/>
<dbReference type="PROSITE" id="PS01193">
    <property type="entry name" value="RIBOSOMAL_S8E"/>
    <property type="match status" value="1"/>
</dbReference>
<dbReference type="GO" id="GO:0003735">
    <property type="term" value="F:structural constituent of ribosome"/>
    <property type="evidence" value="ECO:0007669"/>
    <property type="project" value="InterPro"/>
</dbReference>
<feature type="region of interest" description="Disordered" evidence="5">
    <location>
        <begin position="1"/>
        <end position="27"/>
    </location>
</feature>
<comment type="similarity">
    <text evidence="1 4">Belongs to the eukaryotic ribosomal protein eS8 family.</text>
</comment>
<accession>A0A6U3W0S0</accession>
<dbReference type="GO" id="GO:1990904">
    <property type="term" value="C:ribonucleoprotein complex"/>
    <property type="evidence" value="ECO:0007669"/>
    <property type="project" value="UniProtKB-KW"/>
</dbReference>
<evidence type="ECO:0000313" key="7">
    <source>
        <dbReference type="EMBL" id="CAD8926373.1"/>
    </source>
</evidence>
<dbReference type="NCBIfam" id="TIGR00307">
    <property type="entry name" value="eS8"/>
    <property type="match status" value="1"/>
</dbReference>
<dbReference type="InterPro" id="IPR042563">
    <property type="entry name" value="Ribosomal_protein_eS8_euk"/>
</dbReference>
<sequence length="200" mass="22606">MGITREGMHKRRETGGRRSQFRKKRKFEMGRPGAMTKIGEKRITTVRTRGGNKKFRALRLDSGNFSWGTEVCTRKVRVLDVKYNASNNELVRTKTLVKGAIVLIDAHPFKSWYESHYGVKIGQGKGPAEADSEETKQSEHVKRKLAARQKGRTLEEVIDSQMASGRLLAKITSRPGQSGRCDGQILEGAELAFYQKQMKH</sequence>
<dbReference type="PANTHER" id="PTHR10394">
    <property type="entry name" value="40S RIBOSOMAL PROTEIN S8"/>
    <property type="match status" value="1"/>
</dbReference>
<dbReference type="Gene3D" id="1.10.168.20">
    <property type="entry name" value="Ribosomal protein S8e, subdomain"/>
    <property type="match status" value="1"/>
</dbReference>
<dbReference type="GO" id="GO:0005840">
    <property type="term" value="C:ribosome"/>
    <property type="evidence" value="ECO:0007669"/>
    <property type="project" value="UniProtKB-KW"/>
</dbReference>
<evidence type="ECO:0000256" key="2">
    <source>
        <dbReference type="ARBA" id="ARBA00022980"/>
    </source>
</evidence>
<dbReference type="EMBL" id="HBFU01000507">
    <property type="protein sequence ID" value="CAD8926373.1"/>
    <property type="molecule type" value="Transcribed_RNA"/>
</dbReference>
<dbReference type="FunFam" id="1.10.168.20:FF:000001">
    <property type="entry name" value="40S ribosomal protein S8"/>
    <property type="match status" value="1"/>
</dbReference>
<evidence type="ECO:0000313" key="8">
    <source>
        <dbReference type="EMBL" id="KAK1747097.1"/>
    </source>
</evidence>
<keyword evidence="2 4" id="KW-0689">Ribosomal protein</keyword>
<dbReference type="Proteomes" id="UP001224775">
    <property type="component" value="Unassembled WGS sequence"/>
</dbReference>
<evidence type="ECO:0000256" key="1">
    <source>
        <dbReference type="ARBA" id="ARBA00005257"/>
    </source>
</evidence>
<keyword evidence="9" id="KW-1185">Reference proteome</keyword>
<evidence type="ECO:0000256" key="4">
    <source>
        <dbReference type="RuleBase" id="RU000669"/>
    </source>
</evidence>
<keyword evidence="3 4" id="KW-0687">Ribonucleoprotein</keyword>
<protein>
    <recommendedName>
        <fullName evidence="4">40S ribosomal protein S8</fullName>
    </recommendedName>
</protein>
<dbReference type="EMBL" id="JATAAI010000003">
    <property type="protein sequence ID" value="KAK1747097.1"/>
    <property type="molecule type" value="Genomic_DNA"/>
</dbReference>
<dbReference type="EMBL" id="HBFU01000506">
    <property type="protein sequence ID" value="CAD8926372.1"/>
    <property type="molecule type" value="Transcribed_RNA"/>
</dbReference>
<dbReference type="InterPro" id="IPR022309">
    <property type="entry name" value="Ribosomal_Se8/biogenesis_NSA2"/>
</dbReference>